<evidence type="ECO:0000259" key="1">
    <source>
        <dbReference type="Pfam" id="PF00535"/>
    </source>
</evidence>
<gene>
    <name evidence="2" type="ORF">ABGB03_03740</name>
</gene>
<dbReference type="InterPro" id="IPR001173">
    <property type="entry name" value="Glyco_trans_2-like"/>
</dbReference>
<dbReference type="AlphaFoldDB" id="A0AAU7BV87"/>
<dbReference type="SUPFAM" id="SSF53448">
    <property type="entry name" value="Nucleotide-diphospho-sugar transferases"/>
    <property type="match status" value="1"/>
</dbReference>
<protein>
    <submittedName>
        <fullName evidence="2">Glycosyltransferase family A protein</fullName>
        <ecNumber evidence="2">2.4.-.-</ecNumber>
    </submittedName>
</protein>
<dbReference type="CDD" id="cd00761">
    <property type="entry name" value="Glyco_tranf_GTA_type"/>
    <property type="match status" value="1"/>
</dbReference>
<name>A0AAU7BV87_9FLAO</name>
<reference evidence="2" key="1">
    <citation type="submission" date="2024-05" db="EMBL/GenBank/DDBJ databases">
        <title>Pontimicrobium maritimus sp. nov., isolated form sea water.</title>
        <authorList>
            <person name="Muhammad N."/>
            <person name="Vuong T.Q."/>
            <person name="Han H.L."/>
            <person name="Kim S.-G."/>
        </authorList>
    </citation>
    <scope>NUCLEOTIDE SEQUENCE</scope>
    <source>
        <strain evidence="2">SW4</strain>
    </source>
</reference>
<dbReference type="EC" id="2.4.-.-" evidence="2"/>
<dbReference type="Pfam" id="PF00535">
    <property type="entry name" value="Glycos_transf_2"/>
    <property type="match status" value="1"/>
</dbReference>
<sequence length="337" mass="38295">MRIGNNPEKEQNILEVDAYHRVVIPVYIPNLTEPYFKDGLKILKLCISSLLKTIHQKTRISIINNASCNEVSIYLEELYQKHESIDQLLNSKINLGKVNALYAAIKSNLEPIITISDADVMFLPNWQQAVEKTMVAFPECGMVSPVPSSIAYRGEYLNSTIYYAFFKGKLIFEEINNPDGLLKFEKSIGRKMYNETHLKKHLVLSNKQGKAVIGCGHFVATFRAEVFTAAPNENCKFKIVGGSEGEYLDKPNDVSGFLKLATLENYAYHLGNTIQPWMNKEMDSIENSSSVYQTIGMLPKVKPLGSMSFKIGKLLHKLFFKKLKKYYFAYMGVKQPY</sequence>
<evidence type="ECO:0000313" key="2">
    <source>
        <dbReference type="EMBL" id="XBG62019.1"/>
    </source>
</evidence>
<dbReference type="EMBL" id="CP157199">
    <property type="protein sequence ID" value="XBG62019.1"/>
    <property type="molecule type" value="Genomic_DNA"/>
</dbReference>
<feature type="domain" description="Glycosyltransferase 2-like" evidence="1">
    <location>
        <begin position="40"/>
        <end position="157"/>
    </location>
</feature>
<dbReference type="Gene3D" id="3.90.550.10">
    <property type="entry name" value="Spore Coat Polysaccharide Biosynthesis Protein SpsA, Chain A"/>
    <property type="match status" value="1"/>
</dbReference>
<organism evidence="2">
    <name type="scientific">Pontimicrobium sp. SW4</name>
    <dbReference type="NCBI Taxonomy" id="3153519"/>
    <lineage>
        <taxon>Bacteria</taxon>
        <taxon>Pseudomonadati</taxon>
        <taxon>Bacteroidota</taxon>
        <taxon>Flavobacteriia</taxon>
        <taxon>Flavobacteriales</taxon>
        <taxon>Flavobacteriaceae</taxon>
        <taxon>Pontimicrobium</taxon>
    </lineage>
</organism>
<keyword evidence="2" id="KW-0328">Glycosyltransferase</keyword>
<dbReference type="RefSeq" id="WP_347924946.1">
    <property type="nucleotide sequence ID" value="NZ_CP157199.1"/>
</dbReference>
<dbReference type="GO" id="GO:0016757">
    <property type="term" value="F:glycosyltransferase activity"/>
    <property type="evidence" value="ECO:0007669"/>
    <property type="project" value="UniProtKB-KW"/>
</dbReference>
<dbReference type="InterPro" id="IPR029044">
    <property type="entry name" value="Nucleotide-diphossugar_trans"/>
</dbReference>
<keyword evidence="2" id="KW-0808">Transferase</keyword>
<proteinExistence type="predicted"/>
<accession>A0AAU7BV87</accession>